<proteinExistence type="predicted"/>
<accession>A0A5C6A618</accession>
<gene>
    <name evidence="3" type="ORF">Pla108_36660</name>
</gene>
<comment type="caution">
    <text evidence="3">The sequence shown here is derived from an EMBL/GenBank/DDBJ whole genome shotgun (WGS) entry which is preliminary data.</text>
</comment>
<evidence type="ECO:0000256" key="2">
    <source>
        <dbReference type="SAM" id="MobiDB-lite"/>
    </source>
</evidence>
<evidence type="ECO:0000256" key="1">
    <source>
        <dbReference type="SAM" id="Coils"/>
    </source>
</evidence>
<dbReference type="OrthoDB" id="262431at2"/>
<evidence type="ECO:0000313" key="4">
    <source>
        <dbReference type="Proteomes" id="UP000317421"/>
    </source>
</evidence>
<dbReference type="Proteomes" id="UP000317421">
    <property type="component" value="Unassembled WGS sequence"/>
</dbReference>
<sequence>MFRAIGKYTRAVWYLLTFRIDKASETLRMNPGVVSANYDRIIQEKRARINQYKDAIGAMVAQEETKKQKLKAITEDIQRLEKLRQGAAAKAQQVAAKHNGDPEATRNDPEYVKCQAAFKDFTSTLAEKQSRVVELEADLEQLMANVNRHKTQIQSQMRDLEKLGEEKHDAVATILSAKEEQEIADIMSGVSEDRTGEELRELRELRQKASAKARVSRELAGLDTKQAENDFLEYAKESAANDEFDALIGLTTKPEADSPSAEQTRIPEG</sequence>
<dbReference type="RefSeq" id="WP_146446363.1">
    <property type="nucleotide sequence ID" value="NZ_SJPR01000006.1"/>
</dbReference>
<name>A0A5C6A618_9BACT</name>
<organism evidence="3 4">
    <name type="scientific">Botrimarina colliarenosi</name>
    <dbReference type="NCBI Taxonomy" id="2528001"/>
    <lineage>
        <taxon>Bacteria</taxon>
        <taxon>Pseudomonadati</taxon>
        <taxon>Planctomycetota</taxon>
        <taxon>Planctomycetia</taxon>
        <taxon>Pirellulales</taxon>
        <taxon>Lacipirellulaceae</taxon>
        <taxon>Botrimarina</taxon>
    </lineage>
</organism>
<feature type="coiled-coil region" evidence="1">
    <location>
        <begin position="125"/>
        <end position="180"/>
    </location>
</feature>
<feature type="coiled-coil region" evidence="1">
    <location>
        <begin position="63"/>
        <end position="97"/>
    </location>
</feature>
<keyword evidence="4" id="KW-1185">Reference proteome</keyword>
<protein>
    <recommendedName>
        <fullName evidence="5">PspA/IM30 family protein</fullName>
    </recommendedName>
</protein>
<evidence type="ECO:0000313" key="3">
    <source>
        <dbReference type="EMBL" id="TWT94815.1"/>
    </source>
</evidence>
<feature type="region of interest" description="Disordered" evidence="2">
    <location>
        <begin position="250"/>
        <end position="269"/>
    </location>
</feature>
<dbReference type="AlphaFoldDB" id="A0A5C6A618"/>
<evidence type="ECO:0008006" key="5">
    <source>
        <dbReference type="Google" id="ProtNLM"/>
    </source>
</evidence>
<dbReference type="EMBL" id="SJPR01000006">
    <property type="protein sequence ID" value="TWT94815.1"/>
    <property type="molecule type" value="Genomic_DNA"/>
</dbReference>
<reference evidence="3 4" key="1">
    <citation type="submission" date="2019-02" db="EMBL/GenBank/DDBJ databases">
        <title>Deep-cultivation of Planctomycetes and their phenomic and genomic characterization uncovers novel biology.</title>
        <authorList>
            <person name="Wiegand S."/>
            <person name="Jogler M."/>
            <person name="Boedeker C."/>
            <person name="Pinto D."/>
            <person name="Vollmers J."/>
            <person name="Rivas-Marin E."/>
            <person name="Kohn T."/>
            <person name="Peeters S.H."/>
            <person name="Heuer A."/>
            <person name="Rast P."/>
            <person name="Oberbeckmann S."/>
            <person name="Bunk B."/>
            <person name="Jeske O."/>
            <person name="Meyerdierks A."/>
            <person name="Storesund J.E."/>
            <person name="Kallscheuer N."/>
            <person name="Luecker S."/>
            <person name="Lage O.M."/>
            <person name="Pohl T."/>
            <person name="Merkel B.J."/>
            <person name="Hornburger P."/>
            <person name="Mueller R.-W."/>
            <person name="Bruemmer F."/>
            <person name="Labrenz M."/>
            <person name="Spormann A.M."/>
            <person name="Op Den Camp H."/>
            <person name="Overmann J."/>
            <person name="Amann R."/>
            <person name="Jetten M.S.M."/>
            <person name="Mascher T."/>
            <person name="Medema M.H."/>
            <person name="Devos D.P."/>
            <person name="Kaster A.-K."/>
            <person name="Ovreas L."/>
            <person name="Rohde M."/>
            <person name="Galperin M.Y."/>
            <person name="Jogler C."/>
        </authorList>
    </citation>
    <scope>NUCLEOTIDE SEQUENCE [LARGE SCALE GENOMIC DNA]</scope>
    <source>
        <strain evidence="3 4">Pla108</strain>
    </source>
</reference>
<keyword evidence="1" id="KW-0175">Coiled coil</keyword>